<comment type="caution">
    <text evidence="1">The sequence shown here is derived from an EMBL/GenBank/DDBJ whole genome shotgun (WGS) entry which is preliminary data.</text>
</comment>
<dbReference type="RefSeq" id="WP_190479553.1">
    <property type="nucleotide sequence ID" value="NZ_JACOFT010000003.1"/>
</dbReference>
<evidence type="ECO:0000313" key="2">
    <source>
        <dbReference type="Proteomes" id="UP000637632"/>
    </source>
</evidence>
<dbReference type="Gene3D" id="2.60.120.10">
    <property type="entry name" value="Jelly Rolls"/>
    <property type="match status" value="1"/>
</dbReference>
<dbReference type="InterPro" id="IPR011051">
    <property type="entry name" value="RmlC_Cupin_sf"/>
</dbReference>
<dbReference type="EMBL" id="JACOFT010000003">
    <property type="protein sequence ID" value="MBC3812027.1"/>
    <property type="molecule type" value="Genomic_DNA"/>
</dbReference>
<dbReference type="InterPro" id="IPR010282">
    <property type="entry name" value="Uncharacterised_HutD/Ves"/>
</dbReference>
<organism evidence="1 2">
    <name type="scientific">Undibacterium aquatile</name>
    <dbReference type="NCBI Taxonomy" id="1537398"/>
    <lineage>
        <taxon>Bacteria</taxon>
        <taxon>Pseudomonadati</taxon>
        <taxon>Pseudomonadota</taxon>
        <taxon>Betaproteobacteria</taxon>
        <taxon>Burkholderiales</taxon>
        <taxon>Oxalobacteraceae</taxon>
        <taxon>Undibacterium</taxon>
    </lineage>
</organism>
<protein>
    <submittedName>
        <fullName evidence="1">HutD family protein</fullName>
    </submittedName>
</protein>
<gene>
    <name evidence="1" type="ORF">H8K26_11280</name>
</gene>
<evidence type="ECO:0000313" key="1">
    <source>
        <dbReference type="EMBL" id="MBC3812027.1"/>
    </source>
</evidence>
<dbReference type="Pfam" id="PF05962">
    <property type="entry name" value="HutD"/>
    <property type="match status" value="1"/>
</dbReference>
<sequence length="210" mass="22569">MLMQRWSVSDYQTMPWKNGGGSTTELAIFPAGASLDNFIWRLSTAQVEVDGPFSSFPGIDRTLAVLSGAGLILHTKAEQGTTPSGAVHLTQNSAPYCFAGELAVTAELSEGSVSDLNMMTRRDVCTHTMQKLLAGQHRIHAQDARQMLLYCVAGGARLTTPETAEEVFCSGDLMLLNENRPASGIALELTADEGAIVYLITLEFLDNGVD</sequence>
<accession>A0ABR6XGK1</accession>
<dbReference type="CDD" id="cd20293">
    <property type="entry name" value="cupin_HutD_N"/>
    <property type="match status" value="1"/>
</dbReference>
<dbReference type="PANTHER" id="PTHR37943:SF1">
    <property type="entry name" value="PROTEIN VES"/>
    <property type="match status" value="1"/>
</dbReference>
<reference evidence="1 2" key="1">
    <citation type="submission" date="2020-08" db="EMBL/GenBank/DDBJ databases">
        <title>Novel species isolated from subtropical streams in China.</title>
        <authorList>
            <person name="Lu H."/>
        </authorList>
    </citation>
    <scope>NUCLEOTIDE SEQUENCE [LARGE SCALE GENOMIC DNA]</scope>
    <source>
        <strain evidence="1 2">CCTCC AB 2015119</strain>
    </source>
</reference>
<dbReference type="Proteomes" id="UP000637632">
    <property type="component" value="Unassembled WGS sequence"/>
</dbReference>
<dbReference type="PANTHER" id="PTHR37943">
    <property type="entry name" value="PROTEIN VES"/>
    <property type="match status" value="1"/>
</dbReference>
<proteinExistence type="predicted"/>
<name>A0ABR6XGK1_9BURK</name>
<dbReference type="InterPro" id="IPR014710">
    <property type="entry name" value="RmlC-like_jellyroll"/>
</dbReference>
<dbReference type="SUPFAM" id="SSF51182">
    <property type="entry name" value="RmlC-like cupins"/>
    <property type="match status" value="1"/>
</dbReference>
<keyword evidence="2" id="KW-1185">Reference proteome</keyword>